<sequence length="199" mass="21490">MGSLFKRYGVFQLLSLALNTIITKIFFSKARLIRLPVDVRGKKFISFNKGFTTGKGCRFEAYPIDGKSKVLLFGTNIQVNDHVHITAMSSVVLGNNVLIASNVYISDSTHGSYAGDAADSDPLSIPKDRLYSVNSVTIGDNVWLGEKVSVLPGVTIGSGTIVGANAVVTKSLPANVIAVGIPAKPIKKYNFKTQRWEII</sequence>
<dbReference type="Proteomes" id="UP000619078">
    <property type="component" value="Unassembled WGS sequence"/>
</dbReference>
<accession>A0A926S1N2</accession>
<evidence type="ECO:0000313" key="5">
    <source>
        <dbReference type="Proteomes" id="UP000619078"/>
    </source>
</evidence>
<evidence type="ECO:0000256" key="2">
    <source>
        <dbReference type="ARBA" id="ARBA00022737"/>
    </source>
</evidence>
<keyword evidence="2" id="KW-0677">Repeat</keyword>
<proteinExistence type="predicted"/>
<dbReference type="Pfam" id="PF00132">
    <property type="entry name" value="Hexapep"/>
    <property type="match status" value="1"/>
</dbReference>
<dbReference type="AlphaFoldDB" id="A0A926S1N2"/>
<keyword evidence="1" id="KW-0808">Transferase</keyword>
<reference evidence="4" key="1">
    <citation type="submission" date="2020-09" db="EMBL/GenBank/DDBJ databases">
        <title>Novel species of Mucilaginibacter isolated from a glacier on the Tibetan Plateau.</title>
        <authorList>
            <person name="Liu Q."/>
            <person name="Xin Y.-H."/>
        </authorList>
    </citation>
    <scope>NUCLEOTIDE SEQUENCE</scope>
    <source>
        <strain evidence="4">ZB1P21</strain>
    </source>
</reference>
<dbReference type="PROSITE" id="PS00101">
    <property type="entry name" value="HEXAPEP_TRANSFERASES"/>
    <property type="match status" value="1"/>
</dbReference>
<dbReference type="SUPFAM" id="SSF51161">
    <property type="entry name" value="Trimeric LpxA-like enzymes"/>
    <property type="match status" value="1"/>
</dbReference>
<evidence type="ECO:0000256" key="3">
    <source>
        <dbReference type="ARBA" id="ARBA00023315"/>
    </source>
</evidence>
<protein>
    <submittedName>
        <fullName evidence="4">Acetyltransferase</fullName>
    </submittedName>
</protein>
<evidence type="ECO:0000256" key="1">
    <source>
        <dbReference type="ARBA" id="ARBA00022679"/>
    </source>
</evidence>
<dbReference type="Gene3D" id="2.160.10.10">
    <property type="entry name" value="Hexapeptide repeat proteins"/>
    <property type="match status" value="1"/>
</dbReference>
<comment type="caution">
    <text evidence="4">The sequence shown here is derived from an EMBL/GenBank/DDBJ whole genome shotgun (WGS) entry which is preliminary data.</text>
</comment>
<dbReference type="CDD" id="cd04647">
    <property type="entry name" value="LbH_MAT_like"/>
    <property type="match status" value="1"/>
</dbReference>
<dbReference type="PANTHER" id="PTHR23416">
    <property type="entry name" value="SIALIC ACID SYNTHASE-RELATED"/>
    <property type="match status" value="1"/>
</dbReference>
<evidence type="ECO:0000313" key="4">
    <source>
        <dbReference type="EMBL" id="MBD1392319.1"/>
    </source>
</evidence>
<dbReference type="GO" id="GO:0016746">
    <property type="term" value="F:acyltransferase activity"/>
    <property type="evidence" value="ECO:0007669"/>
    <property type="project" value="UniProtKB-KW"/>
</dbReference>
<keyword evidence="3" id="KW-0012">Acyltransferase</keyword>
<keyword evidence="5" id="KW-1185">Reference proteome</keyword>
<dbReference type="InterPro" id="IPR051159">
    <property type="entry name" value="Hexapeptide_acetyltransf"/>
</dbReference>
<name>A0A926S1N2_9SPHI</name>
<dbReference type="InterPro" id="IPR018357">
    <property type="entry name" value="Hexapep_transf_CS"/>
</dbReference>
<dbReference type="InterPro" id="IPR001451">
    <property type="entry name" value="Hexapep"/>
</dbReference>
<dbReference type="InterPro" id="IPR011004">
    <property type="entry name" value="Trimer_LpxA-like_sf"/>
</dbReference>
<dbReference type="EMBL" id="JACWMX010000001">
    <property type="protein sequence ID" value="MBD1392319.1"/>
    <property type="molecule type" value="Genomic_DNA"/>
</dbReference>
<organism evidence="4 5">
    <name type="scientific">Mucilaginibacter glaciei</name>
    <dbReference type="NCBI Taxonomy" id="2772109"/>
    <lineage>
        <taxon>Bacteria</taxon>
        <taxon>Pseudomonadati</taxon>
        <taxon>Bacteroidota</taxon>
        <taxon>Sphingobacteriia</taxon>
        <taxon>Sphingobacteriales</taxon>
        <taxon>Sphingobacteriaceae</taxon>
        <taxon>Mucilaginibacter</taxon>
    </lineage>
</organism>
<gene>
    <name evidence="4" type="ORF">IDJ76_04335</name>
</gene>
<dbReference type="PANTHER" id="PTHR23416:SF78">
    <property type="entry name" value="LIPOPOLYSACCHARIDE BIOSYNTHESIS O-ACETYL TRANSFERASE WBBJ-RELATED"/>
    <property type="match status" value="1"/>
</dbReference>